<comment type="caution">
    <text evidence="1">The sequence shown here is derived from an EMBL/GenBank/DDBJ whole genome shotgun (WGS) entry which is preliminary data.</text>
</comment>
<accession>A0A1D1VR21</accession>
<dbReference type="Proteomes" id="UP000186922">
    <property type="component" value="Unassembled WGS sequence"/>
</dbReference>
<gene>
    <name evidence="1" type="primary">RvY_11776-1</name>
    <name evidence="1" type="synonym">RvY_11776.1</name>
    <name evidence="1" type="ORF">RvY_11776</name>
</gene>
<evidence type="ECO:0000313" key="2">
    <source>
        <dbReference type="Proteomes" id="UP000186922"/>
    </source>
</evidence>
<proteinExistence type="predicted"/>
<dbReference type="EMBL" id="BDGG01000006">
    <property type="protein sequence ID" value="GAV00999.1"/>
    <property type="molecule type" value="Genomic_DNA"/>
</dbReference>
<protein>
    <submittedName>
        <fullName evidence="1">Uncharacterized protein</fullName>
    </submittedName>
</protein>
<dbReference type="AlphaFoldDB" id="A0A1D1VR21"/>
<reference evidence="1 2" key="1">
    <citation type="journal article" date="2016" name="Nat. Commun.">
        <title>Extremotolerant tardigrade genome and improved radiotolerance of human cultured cells by tardigrade-unique protein.</title>
        <authorList>
            <person name="Hashimoto T."/>
            <person name="Horikawa D.D."/>
            <person name="Saito Y."/>
            <person name="Kuwahara H."/>
            <person name="Kozuka-Hata H."/>
            <person name="Shin-I T."/>
            <person name="Minakuchi Y."/>
            <person name="Ohishi K."/>
            <person name="Motoyama A."/>
            <person name="Aizu T."/>
            <person name="Enomoto A."/>
            <person name="Kondo K."/>
            <person name="Tanaka S."/>
            <person name="Hara Y."/>
            <person name="Koshikawa S."/>
            <person name="Sagara H."/>
            <person name="Miura T."/>
            <person name="Yokobori S."/>
            <person name="Miyagawa K."/>
            <person name="Suzuki Y."/>
            <person name="Kubo T."/>
            <person name="Oyama M."/>
            <person name="Kohara Y."/>
            <person name="Fujiyama A."/>
            <person name="Arakawa K."/>
            <person name="Katayama T."/>
            <person name="Toyoda A."/>
            <person name="Kunieda T."/>
        </authorList>
    </citation>
    <scope>NUCLEOTIDE SEQUENCE [LARGE SCALE GENOMIC DNA]</scope>
    <source>
        <strain evidence="1 2">YOKOZUNA-1</strain>
    </source>
</reference>
<name>A0A1D1VR21_RAMVA</name>
<evidence type="ECO:0000313" key="1">
    <source>
        <dbReference type="EMBL" id="GAV00999.1"/>
    </source>
</evidence>
<keyword evidence="2" id="KW-1185">Reference proteome</keyword>
<organism evidence="1 2">
    <name type="scientific">Ramazzottius varieornatus</name>
    <name type="common">Water bear</name>
    <name type="synonym">Tardigrade</name>
    <dbReference type="NCBI Taxonomy" id="947166"/>
    <lineage>
        <taxon>Eukaryota</taxon>
        <taxon>Metazoa</taxon>
        <taxon>Ecdysozoa</taxon>
        <taxon>Tardigrada</taxon>
        <taxon>Eutardigrada</taxon>
        <taxon>Parachela</taxon>
        <taxon>Hypsibioidea</taxon>
        <taxon>Ramazzottiidae</taxon>
        <taxon>Ramazzottius</taxon>
    </lineage>
</organism>
<sequence>MSPKVQPELKGRGPNVSANAYLRNAGTHSWFLGDRPRLNSSLLKFFGYTVCCLPNEYGDTEPNVLEPRIVILILGMYPTVSDHFMVETPTVRT</sequence>